<dbReference type="EMBL" id="CP020472">
    <property type="protein sequence ID" value="ARD23177.1"/>
    <property type="molecule type" value="Genomic_DNA"/>
</dbReference>
<dbReference type="SUPFAM" id="SSF50891">
    <property type="entry name" value="Cyclophilin-like"/>
    <property type="match status" value="1"/>
</dbReference>
<sequence>MKLMYPLLFALTLSACGGSSDSSTTDPVEPVDPNPPVEEKELQADICYIMSTSLGDITLAIDTTNTPITGENFKTYVEEEFYNGTIFHRVIHNFVSQGGGFTSGLVAKPTNDPIELESNVGLSNARGTIAMARTNVANSATSQFYINALDNTQLDYSSSTNPGYAVFGQVVQGMEVVDQINITDTNSSDVPTTDIVINTVTETTCPQV</sequence>
<organism evidence="6 7">
    <name type="scientific">Shewanella japonica</name>
    <dbReference type="NCBI Taxonomy" id="93973"/>
    <lineage>
        <taxon>Bacteria</taxon>
        <taxon>Pseudomonadati</taxon>
        <taxon>Pseudomonadota</taxon>
        <taxon>Gammaproteobacteria</taxon>
        <taxon>Alteromonadales</taxon>
        <taxon>Shewanellaceae</taxon>
        <taxon>Shewanella</taxon>
    </lineage>
</organism>
<evidence type="ECO:0000313" key="6">
    <source>
        <dbReference type="EMBL" id="ARD23177.1"/>
    </source>
</evidence>
<feature type="chain" id="PRO_5044957761" description="Peptidyl-prolyl cis-trans isomerase" evidence="4">
    <location>
        <begin position="18"/>
        <end position="208"/>
    </location>
</feature>
<feature type="domain" description="PPIase cyclophilin-type" evidence="5">
    <location>
        <begin position="51"/>
        <end position="202"/>
    </location>
</feature>
<name>A0ABM6JLT0_9GAMM</name>
<dbReference type="Proteomes" id="UP000191820">
    <property type="component" value="Chromosome"/>
</dbReference>
<keyword evidence="3 4" id="KW-0413">Isomerase</keyword>
<evidence type="ECO:0000259" key="5">
    <source>
        <dbReference type="PROSITE" id="PS50072"/>
    </source>
</evidence>
<comment type="similarity">
    <text evidence="1 4">Belongs to the cyclophilin-type PPIase family.</text>
</comment>
<dbReference type="Pfam" id="PF00160">
    <property type="entry name" value="Pro_isomerase"/>
    <property type="match status" value="1"/>
</dbReference>
<dbReference type="EC" id="5.2.1.8" evidence="4"/>
<evidence type="ECO:0000256" key="3">
    <source>
        <dbReference type="ARBA" id="ARBA00023235"/>
    </source>
</evidence>
<keyword evidence="7" id="KW-1185">Reference proteome</keyword>
<dbReference type="RefSeq" id="WP_080916231.1">
    <property type="nucleotide sequence ID" value="NZ_CP020472.1"/>
</dbReference>
<evidence type="ECO:0000256" key="1">
    <source>
        <dbReference type="ARBA" id="ARBA00007365"/>
    </source>
</evidence>
<dbReference type="PROSITE" id="PS00170">
    <property type="entry name" value="CSA_PPIASE_1"/>
    <property type="match status" value="1"/>
</dbReference>
<reference evidence="6 7" key="1">
    <citation type="submission" date="2017-03" db="EMBL/GenBank/DDBJ databases">
        <title>Genome sequencing of Shewanella japonica KCTC 22435.</title>
        <authorList>
            <person name="Kim K.M."/>
        </authorList>
    </citation>
    <scope>NUCLEOTIDE SEQUENCE [LARGE SCALE GENOMIC DNA]</scope>
    <source>
        <strain evidence="6 7">KCTC 22435</strain>
    </source>
</reference>
<dbReference type="Gene3D" id="2.40.100.10">
    <property type="entry name" value="Cyclophilin-like"/>
    <property type="match status" value="1"/>
</dbReference>
<proteinExistence type="inferred from homology"/>
<keyword evidence="2 4" id="KW-0697">Rotamase</keyword>
<dbReference type="InterPro" id="IPR020892">
    <property type="entry name" value="Cyclophilin-type_PPIase_CS"/>
</dbReference>
<dbReference type="InterPro" id="IPR029000">
    <property type="entry name" value="Cyclophilin-like_dom_sf"/>
</dbReference>
<evidence type="ECO:0000256" key="2">
    <source>
        <dbReference type="ARBA" id="ARBA00023110"/>
    </source>
</evidence>
<dbReference type="InterPro" id="IPR002130">
    <property type="entry name" value="Cyclophilin-type_PPIase_dom"/>
</dbReference>
<dbReference type="PROSITE" id="PS51257">
    <property type="entry name" value="PROKAR_LIPOPROTEIN"/>
    <property type="match status" value="1"/>
</dbReference>
<comment type="catalytic activity">
    <reaction evidence="4">
        <text>[protein]-peptidylproline (omega=180) = [protein]-peptidylproline (omega=0)</text>
        <dbReference type="Rhea" id="RHEA:16237"/>
        <dbReference type="Rhea" id="RHEA-COMP:10747"/>
        <dbReference type="Rhea" id="RHEA-COMP:10748"/>
        <dbReference type="ChEBI" id="CHEBI:83833"/>
        <dbReference type="ChEBI" id="CHEBI:83834"/>
        <dbReference type="EC" id="5.2.1.8"/>
    </reaction>
</comment>
<gene>
    <name evidence="6" type="ORF">SJ2017_2899</name>
</gene>
<comment type="function">
    <text evidence="4">PPIases accelerate the folding of proteins. It catalyzes the cis-trans isomerization of proline imidic peptide bonds in oligopeptides.</text>
</comment>
<evidence type="ECO:0000256" key="4">
    <source>
        <dbReference type="RuleBase" id="RU363019"/>
    </source>
</evidence>
<dbReference type="GO" id="GO:0016853">
    <property type="term" value="F:isomerase activity"/>
    <property type="evidence" value="ECO:0007669"/>
    <property type="project" value="UniProtKB-KW"/>
</dbReference>
<evidence type="ECO:0000313" key="7">
    <source>
        <dbReference type="Proteomes" id="UP000191820"/>
    </source>
</evidence>
<dbReference type="PROSITE" id="PS50072">
    <property type="entry name" value="CSA_PPIASE_2"/>
    <property type="match status" value="1"/>
</dbReference>
<protein>
    <recommendedName>
        <fullName evidence="4">Peptidyl-prolyl cis-trans isomerase</fullName>
        <shortName evidence="4">PPIase</shortName>
        <ecNumber evidence="4">5.2.1.8</ecNumber>
    </recommendedName>
</protein>
<accession>A0ABM6JLT0</accession>
<feature type="signal peptide" evidence="4">
    <location>
        <begin position="1"/>
        <end position="17"/>
    </location>
</feature>
<dbReference type="PRINTS" id="PR00153">
    <property type="entry name" value="CSAPPISMRASE"/>
</dbReference>
<dbReference type="PANTHER" id="PTHR43246">
    <property type="entry name" value="PEPTIDYL-PROLYL CIS-TRANS ISOMERASE CYP38, CHLOROPLASTIC"/>
    <property type="match status" value="1"/>
</dbReference>
<dbReference type="InterPro" id="IPR044665">
    <property type="entry name" value="E_coli_cyclophilin_A-like"/>
</dbReference>
<keyword evidence="4" id="KW-0732">Signal</keyword>